<keyword evidence="3" id="KW-1185">Reference proteome</keyword>
<dbReference type="Pfam" id="PF03781">
    <property type="entry name" value="FGE-sulfatase"/>
    <property type="match status" value="2"/>
</dbReference>
<comment type="caution">
    <text evidence="2">The sequence shown here is derived from an EMBL/GenBank/DDBJ whole genome shotgun (WGS) entry which is preliminary data.</text>
</comment>
<dbReference type="PANTHER" id="PTHR23150:SF19">
    <property type="entry name" value="FORMYLGLYCINE-GENERATING ENZYME"/>
    <property type="match status" value="1"/>
</dbReference>
<evidence type="ECO:0000259" key="1">
    <source>
        <dbReference type="Pfam" id="PF03781"/>
    </source>
</evidence>
<evidence type="ECO:0000313" key="2">
    <source>
        <dbReference type="EMBL" id="GIH11962.1"/>
    </source>
</evidence>
<gene>
    <name evidence="2" type="ORF">Raf01_01340</name>
</gene>
<sequence length="174" mass="18454">MVWIPSGSCELGPVDGFWVDACPVTNQEFAAFTRETGYCPVACREAGQIQWRYPEGWDDHPVTDVSWVDAVAYAAWAGKALPTEAEWACAAHDALACDTGGAQPGGTRPVATGSPNGYGLYDVFGGVREWTADWHPIGGPVPLKVVKGGTRTGQPQPVHGHAGNIGFRCVVRTG</sequence>
<protein>
    <recommendedName>
        <fullName evidence="1">Sulfatase-modifying factor enzyme-like domain-containing protein</fullName>
    </recommendedName>
</protein>
<dbReference type="InterPro" id="IPR016187">
    <property type="entry name" value="CTDL_fold"/>
</dbReference>
<dbReference type="Gene3D" id="3.90.1580.10">
    <property type="entry name" value="paralog of FGE (formylglycine-generating enzyme)"/>
    <property type="match status" value="1"/>
</dbReference>
<feature type="domain" description="Sulfatase-modifying factor enzyme-like" evidence="1">
    <location>
        <begin position="14"/>
        <end position="92"/>
    </location>
</feature>
<dbReference type="InterPro" id="IPR005532">
    <property type="entry name" value="SUMF_dom"/>
</dbReference>
<reference evidence="2" key="1">
    <citation type="submission" date="2021-01" db="EMBL/GenBank/DDBJ databases">
        <title>Whole genome shotgun sequence of Rugosimonospora africana NBRC 104875.</title>
        <authorList>
            <person name="Komaki H."/>
            <person name="Tamura T."/>
        </authorList>
    </citation>
    <scope>NUCLEOTIDE SEQUENCE</scope>
    <source>
        <strain evidence="2">NBRC 104875</strain>
    </source>
</reference>
<dbReference type="InterPro" id="IPR042095">
    <property type="entry name" value="SUMF_sf"/>
</dbReference>
<dbReference type="InterPro" id="IPR051043">
    <property type="entry name" value="Sulfatase_Mod_Factor_Kinase"/>
</dbReference>
<evidence type="ECO:0000313" key="3">
    <source>
        <dbReference type="Proteomes" id="UP000642748"/>
    </source>
</evidence>
<dbReference type="Proteomes" id="UP000642748">
    <property type="component" value="Unassembled WGS sequence"/>
</dbReference>
<dbReference type="GO" id="GO:0120147">
    <property type="term" value="F:formylglycine-generating oxidase activity"/>
    <property type="evidence" value="ECO:0007669"/>
    <property type="project" value="TreeGrafter"/>
</dbReference>
<feature type="domain" description="Sulfatase-modifying factor enzyme-like" evidence="1">
    <location>
        <begin position="103"/>
        <end position="136"/>
    </location>
</feature>
<accession>A0A8J3QLV5</accession>
<organism evidence="2 3">
    <name type="scientific">Rugosimonospora africana</name>
    <dbReference type="NCBI Taxonomy" id="556532"/>
    <lineage>
        <taxon>Bacteria</taxon>
        <taxon>Bacillati</taxon>
        <taxon>Actinomycetota</taxon>
        <taxon>Actinomycetes</taxon>
        <taxon>Micromonosporales</taxon>
        <taxon>Micromonosporaceae</taxon>
        <taxon>Rugosimonospora</taxon>
    </lineage>
</organism>
<dbReference type="SUPFAM" id="SSF56436">
    <property type="entry name" value="C-type lectin-like"/>
    <property type="match status" value="1"/>
</dbReference>
<dbReference type="PANTHER" id="PTHR23150">
    <property type="entry name" value="SULFATASE MODIFYING FACTOR 1, 2"/>
    <property type="match status" value="1"/>
</dbReference>
<name>A0A8J3QLV5_9ACTN</name>
<dbReference type="EMBL" id="BONZ01000002">
    <property type="protein sequence ID" value="GIH11962.1"/>
    <property type="molecule type" value="Genomic_DNA"/>
</dbReference>
<dbReference type="AlphaFoldDB" id="A0A8J3QLV5"/>
<proteinExistence type="predicted"/>